<organism evidence="2">
    <name type="scientific">marine sediment metagenome</name>
    <dbReference type="NCBI Taxonomy" id="412755"/>
    <lineage>
        <taxon>unclassified sequences</taxon>
        <taxon>metagenomes</taxon>
        <taxon>ecological metagenomes</taxon>
    </lineage>
</organism>
<protein>
    <recommendedName>
        <fullName evidence="1">Thoeris anti-defense 2-like domain-containing protein</fullName>
    </recommendedName>
</protein>
<name>A0A0F9RQI1_9ZZZZ</name>
<gene>
    <name evidence="2" type="ORF">LCGC14_0944350</name>
</gene>
<reference evidence="2" key="1">
    <citation type="journal article" date="2015" name="Nature">
        <title>Complex archaea that bridge the gap between prokaryotes and eukaryotes.</title>
        <authorList>
            <person name="Spang A."/>
            <person name="Saw J.H."/>
            <person name="Jorgensen S.L."/>
            <person name="Zaremba-Niedzwiedzka K."/>
            <person name="Martijn J."/>
            <person name="Lind A.E."/>
            <person name="van Eijk R."/>
            <person name="Schleper C."/>
            <person name="Guy L."/>
            <person name="Ettema T.J."/>
        </authorList>
    </citation>
    <scope>NUCLEOTIDE SEQUENCE</scope>
</reference>
<dbReference type="EMBL" id="LAZR01003322">
    <property type="protein sequence ID" value="KKN19578.1"/>
    <property type="molecule type" value="Genomic_DNA"/>
</dbReference>
<evidence type="ECO:0000259" key="1">
    <source>
        <dbReference type="Pfam" id="PF11195"/>
    </source>
</evidence>
<comment type="caution">
    <text evidence="2">The sequence shown here is derived from an EMBL/GenBank/DDBJ whole genome shotgun (WGS) entry which is preliminary data.</text>
</comment>
<accession>A0A0F9RQI1</accession>
<dbReference type="InterPro" id="IPR021361">
    <property type="entry name" value="Tad2-like_dom"/>
</dbReference>
<feature type="domain" description="Thoeris anti-defense 2-like" evidence="1">
    <location>
        <begin position="29"/>
        <end position="96"/>
    </location>
</feature>
<dbReference type="AlphaFoldDB" id="A0A0F9RQI1"/>
<dbReference type="Pfam" id="PF11195">
    <property type="entry name" value="Tad2-like"/>
    <property type="match status" value="1"/>
</dbReference>
<proteinExistence type="predicted"/>
<evidence type="ECO:0000313" key="2">
    <source>
        <dbReference type="EMBL" id="KKN19578.1"/>
    </source>
</evidence>
<sequence length="109" mass="12625">MWLEHKCNCPSCHHSAVDFTFPFSALQQDFSWAIQRLRSGDKVRRTGWEKTSFLQRISESTVNNQTVGLVVYSPTNKDGKWYVPTQEDMVSTDWETYVEKCGECGQPTR</sequence>